<reference evidence="2 3" key="1">
    <citation type="journal article" date="2015" name="Genome Announc.">
        <title>Complete Genome Sequence of the Type Strain Corynebacterium testudinoris DSM 44614, Recovered from Necrotic Lesions in the Mouth of a Tortoise.</title>
        <authorList>
            <person name="Ruckert C."/>
            <person name="Kriete M."/>
            <person name="Jaenicke S."/>
            <person name="Winkler A."/>
            <person name="Tauch A."/>
        </authorList>
    </citation>
    <scope>NUCLEOTIDE SEQUENCE [LARGE SCALE GENOMIC DNA]</scope>
    <source>
        <strain evidence="2 3">DSM 44614</strain>
    </source>
</reference>
<dbReference type="Gene3D" id="3.40.50.150">
    <property type="entry name" value="Vaccinia Virus protein VP39"/>
    <property type="match status" value="1"/>
</dbReference>
<dbReference type="InterPro" id="IPR041497">
    <property type="entry name" value="Thump-like"/>
</dbReference>
<evidence type="ECO:0000259" key="1">
    <source>
        <dbReference type="Pfam" id="PF18096"/>
    </source>
</evidence>
<reference evidence="3" key="2">
    <citation type="submission" date="2015-05" db="EMBL/GenBank/DDBJ databases">
        <title>Complete genome sequence of Corynebacterium testudinoris DSM 44614, recovered from necrotic lesions in the mouth of a tortoise.</title>
        <authorList>
            <person name="Ruckert C."/>
            <person name="Albersmeier A."/>
            <person name="Winkler A."/>
            <person name="Tauch A."/>
        </authorList>
    </citation>
    <scope>NUCLEOTIDE SEQUENCE [LARGE SCALE GENOMIC DNA]</scope>
    <source>
        <strain evidence="3">DSM 44614</strain>
    </source>
</reference>
<dbReference type="STRING" id="136857.CTEST_05435"/>
<proteinExistence type="predicted"/>
<organism evidence="2 3">
    <name type="scientific">Corynebacterium testudinoris</name>
    <dbReference type="NCBI Taxonomy" id="136857"/>
    <lineage>
        <taxon>Bacteria</taxon>
        <taxon>Bacillati</taxon>
        <taxon>Actinomycetota</taxon>
        <taxon>Actinomycetes</taxon>
        <taxon>Mycobacteriales</taxon>
        <taxon>Corynebacteriaceae</taxon>
        <taxon>Corynebacterium</taxon>
    </lineage>
</organism>
<keyword evidence="3" id="KW-1185">Reference proteome</keyword>
<feature type="domain" description="THUMP-like" evidence="1">
    <location>
        <begin position="322"/>
        <end position="389"/>
    </location>
</feature>
<dbReference type="Proteomes" id="UP000035540">
    <property type="component" value="Chromosome"/>
</dbReference>
<dbReference type="PATRIC" id="fig|136857.5.peg.1080"/>
<protein>
    <recommendedName>
        <fullName evidence="1">THUMP-like domain-containing protein</fullName>
    </recommendedName>
</protein>
<dbReference type="KEGG" id="cted:CTEST_05435"/>
<name>A0A0G3H9G6_9CORY</name>
<dbReference type="SUPFAM" id="SSF53335">
    <property type="entry name" value="S-adenosyl-L-methionine-dependent methyltransferases"/>
    <property type="match status" value="1"/>
</dbReference>
<sequence>MTTSTPAESNAFNMSFTRAEVAFLAAHQAEIIDATQSLQLTAKSTLNDATALRARFGDHGRAVAELARARRAGVGKFPSTWLTDLDAAQQATPEPVARLRAQRLARALGPGALVHDVTCSVGTEGASISTNGLRYLGSDLDPVRLRMAQHNLLGAWLAQADALRPISAPDVVVADPARRAGGKRITHPDQMLPPLPDLQAAWHSTEMAIKCAPGLDYSGWEGLVSIASVDGGVKEACLYTPGLAGAETREAVIIHHGEVDRITDLEPDDVTAGAPGKYLIDPDGAVVRAGLVRHYAHREGLWMLDERIAYLTGDRIPAGRSGFQIVEVVALKKLKAALQAHDAGSVEILVRGVNVDPDVLRKKLKLTGSQPMAVVCTRIGRQGVALICHARQA</sequence>
<dbReference type="Pfam" id="PF18096">
    <property type="entry name" value="Thump_like"/>
    <property type="match status" value="1"/>
</dbReference>
<dbReference type="InterPro" id="IPR029063">
    <property type="entry name" value="SAM-dependent_MTases_sf"/>
</dbReference>
<gene>
    <name evidence="2" type="ORF">CTEST_05435</name>
</gene>
<dbReference type="AlphaFoldDB" id="A0A0G3H9G6"/>
<evidence type="ECO:0000313" key="3">
    <source>
        <dbReference type="Proteomes" id="UP000035540"/>
    </source>
</evidence>
<dbReference type="EMBL" id="CP011545">
    <property type="protein sequence ID" value="AKK08533.1"/>
    <property type="molecule type" value="Genomic_DNA"/>
</dbReference>
<accession>A0A0G3H9G6</accession>
<evidence type="ECO:0000313" key="2">
    <source>
        <dbReference type="EMBL" id="AKK08533.1"/>
    </source>
</evidence>